<dbReference type="Proteomes" id="UP001224433">
    <property type="component" value="Plasmid unnamed1"/>
</dbReference>
<keyword evidence="2" id="KW-0614">Plasmid</keyword>
<dbReference type="EMBL" id="CP120984">
    <property type="protein sequence ID" value="WLQ69286.1"/>
    <property type="molecule type" value="Genomic_DNA"/>
</dbReference>
<organism evidence="2 3">
    <name type="scientific">Streptomyces glycanivorans</name>
    <dbReference type="NCBI Taxonomy" id="3033808"/>
    <lineage>
        <taxon>Bacteria</taxon>
        <taxon>Bacillati</taxon>
        <taxon>Actinomycetota</taxon>
        <taxon>Actinomycetes</taxon>
        <taxon>Kitasatosporales</taxon>
        <taxon>Streptomycetaceae</taxon>
        <taxon>Streptomyces</taxon>
    </lineage>
</organism>
<protein>
    <recommendedName>
        <fullName evidence="4">DUF732 domain-containing protein</fullName>
    </recommendedName>
</protein>
<accession>A0ABY9JTG4</accession>
<proteinExistence type="predicted"/>
<evidence type="ECO:0008006" key="4">
    <source>
        <dbReference type="Google" id="ProtNLM"/>
    </source>
</evidence>
<name>A0ABY9JTG4_9ACTN</name>
<reference evidence="2 3" key="1">
    <citation type="submission" date="2023-03" db="EMBL/GenBank/DDBJ databases">
        <title>Isolation and description of six Streptomyces strains from soil environments, able to metabolize different microbial glucans.</title>
        <authorList>
            <person name="Widen T."/>
            <person name="Larsbrink J."/>
        </authorList>
    </citation>
    <scope>NUCLEOTIDE SEQUENCE [LARGE SCALE GENOMIC DNA]</scope>
    <source>
        <strain evidence="2 3">Alt3</strain>
        <plasmid evidence="2 3">unnamed1</plasmid>
    </source>
</reference>
<evidence type="ECO:0000256" key="1">
    <source>
        <dbReference type="SAM" id="MobiDB-lite"/>
    </source>
</evidence>
<gene>
    <name evidence="2" type="ORF">P8A20_37830</name>
</gene>
<sequence>MPHHILSRAATTVAAGLLLATLTGCEGETASSNDKPAPATSSAPAQLTQEQRDAAREAAGLPPEPKGAERQAYLDALNAIDTRIIKPGKEDQAISRGINQCSSIKSFPDDRNKLVQLTLERFTITSRLPEISNPDTGGKVLDAVHKHICPSF</sequence>
<feature type="compositionally biased region" description="Polar residues" evidence="1">
    <location>
        <begin position="29"/>
        <end position="49"/>
    </location>
</feature>
<geneLocation type="plasmid" evidence="2 3">
    <name>unnamed1</name>
</geneLocation>
<feature type="region of interest" description="Disordered" evidence="1">
    <location>
        <begin position="27"/>
        <end position="68"/>
    </location>
</feature>
<evidence type="ECO:0000313" key="3">
    <source>
        <dbReference type="Proteomes" id="UP001224433"/>
    </source>
</evidence>
<evidence type="ECO:0000313" key="2">
    <source>
        <dbReference type="EMBL" id="WLQ69286.1"/>
    </source>
</evidence>
<keyword evidence="3" id="KW-1185">Reference proteome</keyword>
<dbReference type="RefSeq" id="WP_306105361.1">
    <property type="nucleotide sequence ID" value="NZ_CP120984.1"/>
</dbReference>